<dbReference type="PIRSF" id="PIRSF015753">
    <property type="entry name" value="GST"/>
    <property type="match status" value="1"/>
</dbReference>
<dbReference type="Pfam" id="PF13410">
    <property type="entry name" value="GST_C_2"/>
    <property type="match status" value="1"/>
</dbReference>
<dbReference type="SFLD" id="SFLDS00019">
    <property type="entry name" value="Glutathione_Transferase_(cytos"/>
    <property type="match status" value="1"/>
</dbReference>
<dbReference type="InterPro" id="IPR010987">
    <property type="entry name" value="Glutathione-S-Trfase_C-like"/>
</dbReference>
<dbReference type="PROSITE" id="PS50405">
    <property type="entry name" value="GST_CTER"/>
    <property type="match status" value="1"/>
</dbReference>
<evidence type="ECO:0000313" key="2">
    <source>
        <dbReference type="EMBL" id="UTV30548.1"/>
    </source>
</evidence>
<dbReference type="Pfam" id="PF13409">
    <property type="entry name" value="GST_N_2"/>
    <property type="match status" value="1"/>
</dbReference>
<dbReference type="Proteomes" id="UP001057998">
    <property type="component" value="Chromosome 2"/>
</dbReference>
<dbReference type="PANTHER" id="PTHR32419:SF6">
    <property type="entry name" value="GLUTATHIONE S-TRANSFERASE OMEGA-LIKE 1-RELATED"/>
    <property type="match status" value="1"/>
</dbReference>
<dbReference type="InterPro" id="IPR036282">
    <property type="entry name" value="Glutathione-S-Trfase_C_sf"/>
</dbReference>
<dbReference type="InterPro" id="IPR036249">
    <property type="entry name" value="Thioredoxin-like_sf"/>
</dbReference>
<dbReference type="InterPro" id="IPR004045">
    <property type="entry name" value="Glutathione_S-Trfase_N"/>
</dbReference>
<keyword evidence="3" id="KW-1185">Reference proteome</keyword>
<dbReference type="Gene3D" id="1.20.1050.10">
    <property type="match status" value="1"/>
</dbReference>
<dbReference type="Gene3D" id="3.40.30.10">
    <property type="entry name" value="Glutaredoxin"/>
    <property type="match status" value="1"/>
</dbReference>
<accession>A0ABY5GMI6</accession>
<name>A0ABY5GMI6_9GAMM</name>
<dbReference type="InterPro" id="IPR040079">
    <property type="entry name" value="Glutathione_S-Trfase"/>
</dbReference>
<feature type="domain" description="GST C-terminal" evidence="1">
    <location>
        <begin position="142"/>
        <end position="282"/>
    </location>
</feature>
<dbReference type="InterPro" id="IPR016639">
    <property type="entry name" value="GST_Omega/GSH"/>
</dbReference>
<dbReference type="RefSeq" id="WP_255391908.1">
    <property type="nucleotide sequence ID" value="NZ_CP101509.1"/>
</dbReference>
<dbReference type="SUPFAM" id="SSF52833">
    <property type="entry name" value="Thioredoxin-like"/>
    <property type="match status" value="1"/>
</dbReference>
<dbReference type="SFLD" id="SFLDG01206">
    <property type="entry name" value="Xi.1"/>
    <property type="match status" value="1"/>
</dbReference>
<dbReference type="InterPro" id="IPR047047">
    <property type="entry name" value="GST_Omega-like_C"/>
</dbReference>
<evidence type="ECO:0000313" key="3">
    <source>
        <dbReference type="Proteomes" id="UP001057998"/>
    </source>
</evidence>
<gene>
    <name evidence="2" type="ORF">NNL38_18460</name>
</gene>
<sequence>MAVMEQGIWYPDKVASDLVTEDQFDLPVAAEAGRYHLYMSYACPFAHRPYLVIRYLGLDDAISVSSVAAERFESGWRFDTEHPDPLDDVSTLAERYLQAKPTYSGSVTVPVLWDKQAQTIRGNDSSALAVMLAKDWLPLAKHPAELVPAQLREKIEAMNLWLHQNVNRKVYHVGFATDQQAYDAASDTLFSALAQLDRRLGEHRYLHGDQITLSDLFLLPTLVRFEAVYALHFKANKQSLSAFTRLYRYMLDLISMERIGQTIDIEYMKQHYYVSHRPLNPHGIVPAGPALNW</sequence>
<dbReference type="SFLD" id="SFLDG01148">
    <property type="entry name" value="Xi_(cytGST)"/>
    <property type="match status" value="1"/>
</dbReference>
<reference evidence="2" key="1">
    <citation type="submission" date="2022-07" db="EMBL/GenBank/DDBJ databases">
        <title>Genome sequencing of Photobacterium atrarenae GJH2-4.</title>
        <authorList>
            <person name="Park S.-J."/>
        </authorList>
    </citation>
    <scope>NUCLEOTIDE SEQUENCE</scope>
    <source>
        <strain evidence="2">GJH2-4</strain>
    </source>
</reference>
<evidence type="ECO:0000259" key="1">
    <source>
        <dbReference type="PROSITE" id="PS50405"/>
    </source>
</evidence>
<dbReference type="CDD" id="cd03190">
    <property type="entry name" value="GST_C_Omega_like"/>
    <property type="match status" value="1"/>
</dbReference>
<dbReference type="PANTHER" id="PTHR32419">
    <property type="entry name" value="GLUTATHIONYL-HYDROQUINONE REDUCTASE"/>
    <property type="match status" value="1"/>
</dbReference>
<protein>
    <submittedName>
        <fullName evidence="2">Glutathione S-transferase C-terminal domain-containing protein</fullName>
    </submittedName>
</protein>
<dbReference type="EMBL" id="CP101509">
    <property type="protein sequence ID" value="UTV30548.1"/>
    <property type="molecule type" value="Genomic_DNA"/>
</dbReference>
<dbReference type="SUPFAM" id="SSF47616">
    <property type="entry name" value="GST C-terminal domain-like"/>
    <property type="match status" value="1"/>
</dbReference>
<organism evidence="2 3">
    <name type="scientific">Photobacterium atrarenae</name>
    <dbReference type="NCBI Taxonomy" id="865757"/>
    <lineage>
        <taxon>Bacteria</taxon>
        <taxon>Pseudomonadati</taxon>
        <taxon>Pseudomonadota</taxon>
        <taxon>Gammaproteobacteria</taxon>
        <taxon>Vibrionales</taxon>
        <taxon>Vibrionaceae</taxon>
        <taxon>Photobacterium</taxon>
    </lineage>
</organism>
<proteinExistence type="predicted"/>